<proteinExistence type="predicted"/>
<name>A0A6I5A7L2_9BACI</name>
<evidence type="ECO:0008006" key="3">
    <source>
        <dbReference type="Google" id="ProtNLM"/>
    </source>
</evidence>
<comment type="caution">
    <text evidence="1">The sequence shown here is derived from an EMBL/GenBank/DDBJ whole genome shotgun (WGS) entry which is preliminary data.</text>
</comment>
<sequence>MRHISIILLLVSTILVSCNQNEDSSYSAILIYEGNTYYGEKIVKKEDVQLGDSIGKITKKVEKEKMPNEELSSNYLDVNTNLYNVKNKTGYLAAKYLEDENKYRLFKIKK</sequence>
<organism evidence="1 2">
    <name type="scientific">Pontibacillus yanchengensis</name>
    <dbReference type="NCBI Taxonomy" id="462910"/>
    <lineage>
        <taxon>Bacteria</taxon>
        <taxon>Bacillati</taxon>
        <taxon>Bacillota</taxon>
        <taxon>Bacilli</taxon>
        <taxon>Bacillales</taxon>
        <taxon>Bacillaceae</taxon>
        <taxon>Pontibacillus</taxon>
    </lineage>
</organism>
<reference evidence="1 2" key="1">
    <citation type="submission" date="2019-11" db="EMBL/GenBank/DDBJ databases">
        <title>Genome sequences of 17 halophilic strains isolated from different environments.</title>
        <authorList>
            <person name="Furrow R.E."/>
        </authorList>
    </citation>
    <scope>NUCLEOTIDE SEQUENCE [LARGE SCALE GENOMIC DNA]</scope>
    <source>
        <strain evidence="1 2">22514_16_FS</strain>
    </source>
</reference>
<dbReference type="RefSeq" id="WP_160850625.1">
    <property type="nucleotide sequence ID" value="NZ_WMEQ01000030.1"/>
</dbReference>
<dbReference type="PROSITE" id="PS51257">
    <property type="entry name" value="PROKAR_LIPOPROTEIN"/>
    <property type="match status" value="1"/>
</dbReference>
<gene>
    <name evidence="1" type="ORF">GLW05_21525</name>
</gene>
<evidence type="ECO:0000313" key="1">
    <source>
        <dbReference type="EMBL" id="MYL36142.1"/>
    </source>
</evidence>
<dbReference type="OrthoDB" id="2429070at2"/>
<evidence type="ECO:0000313" key="2">
    <source>
        <dbReference type="Proteomes" id="UP000468638"/>
    </source>
</evidence>
<dbReference type="AlphaFoldDB" id="A0A6I5A7L2"/>
<dbReference type="Proteomes" id="UP000468638">
    <property type="component" value="Unassembled WGS sequence"/>
</dbReference>
<protein>
    <recommendedName>
        <fullName evidence="3">Lipoprotein</fullName>
    </recommendedName>
</protein>
<accession>A0A6I5A7L2</accession>
<dbReference type="EMBL" id="WMEQ01000030">
    <property type="protein sequence ID" value="MYL36142.1"/>
    <property type="molecule type" value="Genomic_DNA"/>
</dbReference>